<dbReference type="EMBL" id="JAQJAN010000012">
    <property type="protein sequence ID" value="KAJ5716068.1"/>
    <property type="molecule type" value="Genomic_DNA"/>
</dbReference>
<proteinExistence type="predicted"/>
<dbReference type="PANTHER" id="PTHR43092:SF2">
    <property type="entry name" value="HERCYNYLCYSTEINE SULFOXIDE LYASE"/>
    <property type="match status" value="1"/>
</dbReference>
<name>A0AAD6MTB7_9EURO</name>
<evidence type="ECO:0000259" key="2">
    <source>
        <dbReference type="Pfam" id="PF00266"/>
    </source>
</evidence>
<reference evidence="3" key="1">
    <citation type="journal article" date="2023" name="IMA Fungus">
        <title>Comparative genomic study of the Penicillium genus elucidates a diverse pangenome and 15 lateral gene transfer events.</title>
        <authorList>
            <person name="Petersen C."/>
            <person name="Sorensen T."/>
            <person name="Nielsen M.R."/>
            <person name="Sondergaard T.E."/>
            <person name="Sorensen J.L."/>
            <person name="Fitzpatrick D.A."/>
            <person name="Frisvad J.C."/>
            <person name="Nielsen K.L."/>
        </authorList>
    </citation>
    <scope>NUCLEOTIDE SEQUENCE</scope>
    <source>
        <strain evidence="3">IBT 17514</strain>
    </source>
</reference>
<sequence length="465" mass="52488">MTVINNSEPTAFGKPMLKHWLFDPSYTNLNHGSYGANPIVVREKQRALHDLIDKRPDPYIRIDQKKLLAQAREEVAAIIHAPKDEVVFVRNATSGVYTVLYNLNFQKDEAIIYFQTVYGAVEYGFVSLQEHSPLQTRKVPYEFPIAEDELERRFRDVLSKARADGLNVRAAVFDAIVSNPGVRFPFERFVKICREESILSVIDGAHGIGIIPLNMEELQPDFFVSNCHKWLYTPRGSAVLYVPKRNQHFIRTTLPTSWGFIPGPKTPEDISSSIRSMSLEDQSARFQQLFVETATDDDSTYVCVPTALKFRREVCGGEEAIMSYNQTLANEAGDLIAAALGTDVLQEPDLKPGEKSNMRQCCMTTIRLPIGVAGADLVGAWGTLSSEEMDLAVVHLQQSLVAKYDTFLPIFRHGPWLWTRISAQVYLEKSDFEWAAGVLRELCEKVARKDFSEDFTEKKPQNAAK</sequence>
<dbReference type="InterPro" id="IPR015421">
    <property type="entry name" value="PyrdxlP-dep_Trfase_major"/>
</dbReference>
<evidence type="ECO:0000256" key="1">
    <source>
        <dbReference type="ARBA" id="ARBA00022898"/>
    </source>
</evidence>
<keyword evidence="1" id="KW-0663">Pyridoxal phosphate</keyword>
<dbReference type="AlphaFoldDB" id="A0AAD6MTB7"/>
<dbReference type="Pfam" id="PF00266">
    <property type="entry name" value="Aminotran_5"/>
    <property type="match status" value="1"/>
</dbReference>
<reference evidence="3" key="2">
    <citation type="submission" date="2023-01" db="EMBL/GenBank/DDBJ databases">
        <authorList>
            <person name="Petersen C."/>
        </authorList>
    </citation>
    <scope>NUCLEOTIDE SEQUENCE</scope>
    <source>
        <strain evidence="3">IBT 17514</strain>
    </source>
</reference>
<dbReference type="SUPFAM" id="SSF53383">
    <property type="entry name" value="PLP-dependent transferases"/>
    <property type="match status" value="1"/>
</dbReference>
<dbReference type="Gene3D" id="3.40.640.10">
    <property type="entry name" value="Type I PLP-dependent aspartate aminotransferase-like (Major domain)"/>
    <property type="match status" value="1"/>
</dbReference>
<evidence type="ECO:0000313" key="3">
    <source>
        <dbReference type="EMBL" id="KAJ5716068.1"/>
    </source>
</evidence>
<dbReference type="InterPro" id="IPR015424">
    <property type="entry name" value="PyrdxlP-dep_Trfase"/>
</dbReference>
<gene>
    <name evidence="3" type="ORF">N7493_007979</name>
</gene>
<dbReference type="PANTHER" id="PTHR43092">
    <property type="entry name" value="L-CYSTEINE DESULFHYDRASE"/>
    <property type="match status" value="1"/>
</dbReference>
<organism evidence="3 4">
    <name type="scientific">Penicillium malachiteum</name>
    <dbReference type="NCBI Taxonomy" id="1324776"/>
    <lineage>
        <taxon>Eukaryota</taxon>
        <taxon>Fungi</taxon>
        <taxon>Dikarya</taxon>
        <taxon>Ascomycota</taxon>
        <taxon>Pezizomycotina</taxon>
        <taxon>Eurotiomycetes</taxon>
        <taxon>Eurotiomycetidae</taxon>
        <taxon>Eurotiales</taxon>
        <taxon>Aspergillaceae</taxon>
        <taxon>Penicillium</taxon>
    </lineage>
</organism>
<evidence type="ECO:0000313" key="4">
    <source>
        <dbReference type="Proteomes" id="UP001215712"/>
    </source>
</evidence>
<protein>
    <recommendedName>
        <fullName evidence="2">Aminotransferase class V domain-containing protein</fullName>
    </recommendedName>
</protein>
<accession>A0AAD6MTB7</accession>
<comment type="caution">
    <text evidence="3">The sequence shown here is derived from an EMBL/GenBank/DDBJ whole genome shotgun (WGS) entry which is preliminary data.</text>
</comment>
<dbReference type="Proteomes" id="UP001215712">
    <property type="component" value="Unassembled WGS sequence"/>
</dbReference>
<keyword evidence="4" id="KW-1185">Reference proteome</keyword>
<dbReference type="InterPro" id="IPR000192">
    <property type="entry name" value="Aminotrans_V_dom"/>
</dbReference>
<feature type="domain" description="Aminotransferase class V" evidence="2">
    <location>
        <begin position="65"/>
        <end position="251"/>
    </location>
</feature>